<dbReference type="Pfam" id="PF08450">
    <property type="entry name" value="SGL"/>
    <property type="match status" value="1"/>
</dbReference>
<dbReference type="EMBL" id="JACHKT010000002">
    <property type="protein sequence ID" value="MBB6001836.1"/>
    <property type="molecule type" value="Genomic_DNA"/>
</dbReference>
<dbReference type="RefSeq" id="WP_184129660.1">
    <property type="nucleotide sequence ID" value="NZ_JACHKT010000002.1"/>
</dbReference>
<keyword evidence="1" id="KW-0732">Signal</keyword>
<dbReference type="Proteomes" id="UP000524404">
    <property type="component" value="Unassembled WGS sequence"/>
</dbReference>
<dbReference type="InterPro" id="IPR011042">
    <property type="entry name" value="6-blade_b-propeller_TolB-like"/>
</dbReference>
<sequence length="289" mass="32179">MKKTMTRYSLSLALFSLLSSQTFAQKQSKVEDFTAENLFTNNIEGPNFDKAGNLYVVNFKEDGTIGKVNPDGTCELFLTLPKGSTANAIQFDKAGNMYLADFSGHNVLKVDMKTKAVSTYCHNDAFNQPNDICITKKDVIFASDPSWKNSTGKIWRIDKGGKETLLTDQMGTTNGICLSPDEKTLYVNESIQRKVWAFDVDLAGNISKKRLFASFEDGGLDGMKCDAKGNLYVCRWGLGKILVFSKKGKLLKEVQLKGLQSSNLVFSPNGKYAYVTLQDRKGMERFKVK</sequence>
<comment type="caution">
    <text evidence="3">The sequence shown here is derived from an EMBL/GenBank/DDBJ whole genome shotgun (WGS) entry which is preliminary data.</text>
</comment>
<dbReference type="SUPFAM" id="SSF63829">
    <property type="entry name" value="Calcium-dependent phosphotriesterase"/>
    <property type="match status" value="1"/>
</dbReference>
<keyword evidence="4" id="KW-1185">Reference proteome</keyword>
<gene>
    <name evidence="3" type="ORF">HNP25_000476</name>
</gene>
<proteinExistence type="predicted"/>
<dbReference type="PANTHER" id="PTHR47572:SF5">
    <property type="entry name" value="BLR2277 PROTEIN"/>
    <property type="match status" value="1"/>
</dbReference>
<accession>A0A841EFQ7</accession>
<evidence type="ECO:0000313" key="4">
    <source>
        <dbReference type="Proteomes" id="UP000524404"/>
    </source>
</evidence>
<dbReference type="InterPro" id="IPR013658">
    <property type="entry name" value="SGL"/>
</dbReference>
<name>A0A841EFQ7_9BACT</name>
<dbReference type="PANTHER" id="PTHR47572">
    <property type="entry name" value="LIPOPROTEIN-RELATED"/>
    <property type="match status" value="1"/>
</dbReference>
<dbReference type="AlphaFoldDB" id="A0A841EFQ7"/>
<evidence type="ECO:0000259" key="2">
    <source>
        <dbReference type="Pfam" id="PF08450"/>
    </source>
</evidence>
<dbReference type="Gene3D" id="2.120.10.30">
    <property type="entry name" value="TolB, C-terminal domain"/>
    <property type="match status" value="1"/>
</dbReference>
<feature type="chain" id="PRO_5033054299" evidence="1">
    <location>
        <begin position="25"/>
        <end position="289"/>
    </location>
</feature>
<feature type="signal peptide" evidence="1">
    <location>
        <begin position="1"/>
        <end position="24"/>
    </location>
</feature>
<reference evidence="3 4" key="1">
    <citation type="submission" date="2020-08" db="EMBL/GenBank/DDBJ databases">
        <title>Functional genomics of gut bacteria from endangered species of beetles.</title>
        <authorList>
            <person name="Carlos-Shanley C."/>
        </authorList>
    </citation>
    <scope>NUCLEOTIDE SEQUENCE [LARGE SCALE GENOMIC DNA]</scope>
    <source>
        <strain evidence="3 4">S00070</strain>
    </source>
</reference>
<evidence type="ECO:0000313" key="3">
    <source>
        <dbReference type="EMBL" id="MBB6001836.1"/>
    </source>
</evidence>
<dbReference type="InterPro" id="IPR051262">
    <property type="entry name" value="SMP-30/CGR1_Lactonase"/>
</dbReference>
<evidence type="ECO:0000256" key="1">
    <source>
        <dbReference type="SAM" id="SignalP"/>
    </source>
</evidence>
<protein>
    <submittedName>
        <fullName evidence="3">Sugar lactone lactonase YvrE</fullName>
    </submittedName>
</protein>
<feature type="domain" description="SMP-30/Gluconolactonase/LRE-like region" evidence="2">
    <location>
        <begin position="44"/>
        <end position="276"/>
    </location>
</feature>
<organism evidence="3 4">
    <name type="scientific">Arcicella rosea</name>
    <dbReference type="NCBI Taxonomy" id="502909"/>
    <lineage>
        <taxon>Bacteria</taxon>
        <taxon>Pseudomonadati</taxon>
        <taxon>Bacteroidota</taxon>
        <taxon>Cytophagia</taxon>
        <taxon>Cytophagales</taxon>
        <taxon>Flectobacillaceae</taxon>
        <taxon>Arcicella</taxon>
    </lineage>
</organism>